<keyword evidence="2" id="KW-1185">Reference proteome</keyword>
<dbReference type="GO" id="GO:0005739">
    <property type="term" value="C:mitochondrion"/>
    <property type="evidence" value="ECO:0007669"/>
    <property type="project" value="GOC"/>
</dbReference>
<dbReference type="Proteomes" id="UP000652219">
    <property type="component" value="Unassembled WGS sequence"/>
</dbReference>
<dbReference type="PANTHER" id="PTHR39150:SF1">
    <property type="entry name" value="LARGE RIBOSOMAL SUBUNIT PROTEIN ML40"/>
    <property type="match status" value="1"/>
</dbReference>
<evidence type="ECO:0000313" key="1">
    <source>
        <dbReference type="EMBL" id="KAF6806457.1"/>
    </source>
</evidence>
<dbReference type="EMBL" id="WIGN01000158">
    <property type="protein sequence ID" value="KAF6806457.1"/>
    <property type="molecule type" value="Genomic_DNA"/>
</dbReference>
<dbReference type="Gene3D" id="6.10.250.3440">
    <property type="match status" value="1"/>
</dbReference>
<dbReference type="GO" id="GO:0032543">
    <property type="term" value="P:mitochondrial translation"/>
    <property type="evidence" value="ECO:0007669"/>
    <property type="project" value="InterPro"/>
</dbReference>
<evidence type="ECO:0000313" key="2">
    <source>
        <dbReference type="Proteomes" id="UP000652219"/>
    </source>
</evidence>
<organism evidence="1 2">
    <name type="scientific">Colletotrichum sojae</name>
    <dbReference type="NCBI Taxonomy" id="2175907"/>
    <lineage>
        <taxon>Eukaryota</taxon>
        <taxon>Fungi</taxon>
        <taxon>Dikarya</taxon>
        <taxon>Ascomycota</taxon>
        <taxon>Pezizomycotina</taxon>
        <taxon>Sordariomycetes</taxon>
        <taxon>Hypocreomycetidae</taxon>
        <taxon>Glomerellales</taxon>
        <taxon>Glomerellaceae</taxon>
        <taxon>Colletotrichum</taxon>
        <taxon>Colletotrichum orchidearum species complex</taxon>
    </lineage>
</organism>
<reference evidence="1 2" key="1">
    <citation type="journal article" date="2020" name="Phytopathology">
        <title>Genome Sequence Resources of Colletotrichum truncatum, C. plurivorum, C. musicola, and C. sojae: Four Species Pathogenic to Soybean (Glycine max).</title>
        <authorList>
            <person name="Rogerio F."/>
            <person name="Boufleur T.R."/>
            <person name="Ciampi-Guillardi M."/>
            <person name="Sukno S.A."/>
            <person name="Thon M.R."/>
            <person name="Massola Junior N.S."/>
            <person name="Baroncelli R."/>
        </authorList>
    </citation>
    <scope>NUCLEOTIDE SEQUENCE [LARGE SCALE GENOMIC DNA]</scope>
    <source>
        <strain evidence="1 2">LFN0009</strain>
    </source>
</reference>
<accession>A0A8H6J4S2</accession>
<sequence length="175" mass="20075">MSTLATLRGLRPSLAIPQPPRASSGSIIFAIARSLSTSPALAARKASGGGGQQTPEHITRMRNLKQHLFGRAPPPLRMARNRHLRHWTIHRAWLLLQRQQREAREKELYRMHQSMWNANEELRNTSGPGTRDEGWLYRVAQEKKGVYGPEAVPIEYARYQTETPARQAWNHDWKP</sequence>
<dbReference type="GO" id="GO:0003735">
    <property type="term" value="F:structural constituent of ribosome"/>
    <property type="evidence" value="ECO:0007669"/>
    <property type="project" value="InterPro"/>
</dbReference>
<gene>
    <name evidence="1" type="ORF">CSOJ01_08805</name>
</gene>
<proteinExistence type="predicted"/>
<dbReference type="PANTHER" id="PTHR39150">
    <property type="entry name" value="54S RIBOSOMAL PROTEIN L28, MITOCHONDRIAL"/>
    <property type="match status" value="1"/>
</dbReference>
<dbReference type="AlphaFoldDB" id="A0A8H6J4S2"/>
<protein>
    <submittedName>
        <fullName evidence="1">Ring finger domain protein</fullName>
    </submittedName>
</protein>
<comment type="caution">
    <text evidence="1">The sequence shown here is derived from an EMBL/GenBank/DDBJ whole genome shotgun (WGS) entry which is preliminary data.</text>
</comment>
<dbReference type="InterPro" id="IPR042831">
    <property type="entry name" value="Ribosomal_mL40_fung"/>
</dbReference>
<name>A0A8H6J4S2_9PEZI</name>